<sequence>MSNSKTHGHGTIKKLRTGAVVSVLALSSVYGVSTTVSADEVGTGAKESIVKTVEN</sequence>
<name>W1X7X7_9ZZZZ</name>
<dbReference type="AlphaFoldDB" id="W1X7X7"/>
<dbReference type="EMBL" id="AZMM01017460">
    <property type="protein sequence ID" value="ETJ26261.1"/>
    <property type="molecule type" value="Genomic_DNA"/>
</dbReference>
<accession>W1X7X7</accession>
<gene>
    <name evidence="1" type="ORF">Q604_UNBC17460G0001</name>
</gene>
<protein>
    <submittedName>
        <fullName evidence="1">LPXTG-motif cell wall anchor protein</fullName>
    </submittedName>
</protein>
<proteinExistence type="predicted"/>
<reference evidence="1" key="1">
    <citation type="submission" date="2013-12" db="EMBL/GenBank/DDBJ databases">
        <title>A Varibaculum cambriense genome reconstructed from a premature infant gut community with otherwise low bacterial novelty that shifts toward anaerobic metabolism during the third week of life.</title>
        <authorList>
            <person name="Brown C.T."/>
            <person name="Sharon I."/>
            <person name="Thomas B.C."/>
            <person name="Castelle C.J."/>
            <person name="Morowitz M.J."/>
            <person name="Banfield J.F."/>
        </authorList>
    </citation>
    <scope>NUCLEOTIDE SEQUENCE</scope>
</reference>
<organism evidence="1">
    <name type="scientific">human gut metagenome</name>
    <dbReference type="NCBI Taxonomy" id="408170"/>
    <lineage>
        <taxon>unclassified sequences</taxon>
        <taxon>metagenomes</taxon>
        <taxon>organismal metagenomes</taxon>
    </lineage>
</organism>
<evidence type="ECO:0000313" key="1">
    <source>
        <dbReference type="EMBL" id="ETJ26261.1"/>
    </source>
</evidence>
<feature type="non-terminal residue" evidence="1">
    <location>
        <position position="55"/>
    </location>
</feature>
<comment type="caution">
    <text evidence="1">The sequence shown here is derived from an EMBL/GenBank/DDBJ whole genome shotgun (WGS) entry which is preliminary data.</text>
</comment>